<evidence type="ECO:0000259" key="8">
    <source>
        <dbReference type="Pfam" id="PF04024"/>
    </source>
</evidence>
<evidence type="ECO:0000313" key="11">
    <source>
        <dbReference type="Proteomes" id="UP000632774"/>
    </source>
</evidence>
<proteinExistence type="predicted"/>
<evidence type="ECO:0000256" key="5">
    <source>
        <dbReference type="ARBA" id="ARBA00023136"/>
    </source>
</evidence>
<feature type="transmembrane region" description="Helical" evidence="7">
    <location>
        <begin position="95"/>
        <end position="113"/>
    </location>
</feature>
<dbReference type="PANTHER" id="PTHR33885:SF3">
    <property type="entry name" value="PHAGE SHOCK PROTEIN C"/>
    <property type="match status" value="1"/>
</dbReference>
<dbReference type="RefSeq" id="WP_194106449.1">
    <property type="nucleotide sequence ID" value="NZ_JADFFM010000001.1"/>
</dbReference>
<gene>
    <name evidence="10" type="ORF">IRJ18_12060</name>
</gene>
<feature type="domain" description="LiaI-LiaF-like transmembrane region" evidence="9">
    <location>
        <begin position="98"/>
        <end position="140"/>
    </location>
</feature>
<feature type="transmembrane region" description="Helical" evidence="7">
    <location>
        <begin position="30"/>
        <end position="57"/>
    </location>
</feature>
<evidence type="ECO:0000259" key="9">
    <source>
        <dbReference type="Pfam" id="PF18917"/>
    </source>
</evidence>
<organism evidence="10 11">
    <name type="scientific">Mucilaginibacter boryungensis</name>
    <dbReference type="NCBI Taxonomy" id="768480"/>
    <lineage>
        <taxon>Bacteria</taxon>
        <taxon>Pseudomonadati</taxon>
        <taxon>Bacteroidota</taxon>
        <taxon>Sphingobacteriia</taxon>
        <taxon>Sphingobacteriales</taxon>
        <taxon>Sphingobacteriaceae</taxon>
        <taxon>Mucilaginibacter</taxon>
    </lineage>
</organism>
<keyword evidence="5 7" id="KW-0472">Membrane</keyword>
<evidence type="ECO:0000256" key="2">
    <source>
        <dbReference type="ARBA" id="ARBA00022475"/>
    </source>
</evidence>
<keyword evidence="3 7" id="KW-0812">Transmembrane</keyword>
<feature type="compositionally biased region" description="Basic and acidic residues" evidence="6">
    <location>
        <begin position="151"/>
        <end position="170"/>
    </location>
</feature>
<dbReference type="InterPro" id="IPR007168">
    <property type="entry name" value="Phageshock_PspC_N"/>
</dbReference>
<evidence type="ECO:0000256" key="4">
    <source>
        <dbReference type="ARBA" id="ARBA00022989"/>
    </source>
</evidence>
<feature type="region of interest" description="Disordered" evidence="6">
    <location>
        <begin position="151"/>
        <end position="178"/>
    </location>
</feature>
<keyword evidence="4 7" id="KW-1133">Transmembrane helix</keyword>
<dbReference type="PANTHER" id="PTHR33885">
    <property type="entry name" value="PHAGE SHOCK PROTEIN C"/>
    <property type="match status" value="1"/>
</dbReference>
<evidence type="ECO:0000256" key="3">
    <source>
        <dbReference type="ARBA" id="ARBA00022692"/>
    </source>
</evidence>
<dbReference type="InterPro" id="IPR052027">
    <property type="entry name" value="PspC"/>
</dbReference>
<reference evidence="10 11" key="1">
    <citation type="submission" date="2020-10" db="EMBL/GenBank/DDBJ databases">
        <title>Mucilaginibacter mali sp. nov., isolated from rhizosphere soil of apple orchard.</title>
        <authorList>
            <person name="Lee J.-S."/>
            <person name="Kim H.S."/>
            <person name="Kim J.-S."/>
        </authorList>
    </citation>
    <scope>NUCLEOTIDE SEQUENCE [LARGE SCALE GENOMIC DNA]</scope>
    <source>
        <strain evidence="10 11">KCTC 23157</strain>
    </source>
</reference>
<dbReference type="Proteomes" id="UP000632774">
    <property type="component" value="Unassembled WGS sequence"/>
</dbReference>
<evidence type="ECO:0000256" key="6">
    <source>
        <dbReference type="SAM" id="MobiDB-lite"/>
    </source>
</evidence>
<feature type="transmembrane region" description="Helical" evidence="7">
    <location>
        <begin position="125"/>
        <end position="143"/>
    </location>
</feature>
<keyword evidence="2" id="KW-1003">Cell membrane</keyword>
<name>A0ABR9XI77_9SPHI</name>
<dbReference type="InterPro" id="IPR043726">
    <property type="entry name" value="LiaI-LiaF-like_TM1"/>
</dbReference>
<feature type="domain" description="Phage shock protein PspC N-terminal" evidence="8">
    <location>
        <begin position="3"/>
        <end position="60"/>
    </location>
</feature>
<comment type="subcellular location">
    <subcellularLocation>
        <location evidence="1">Cell membrane</location>
        <topology evidence="1">Single-pass membrane protein</topology>
    </subcellularLocation>
</comment>
<accession>A0ABR9XI77</accession>
<protein>
    <submittedName>
        <fullName evidence="10">PspC domain-containing protein</fullName>
    </submittedName>
</protein>
<keyword evidence="11" id="KW-1185">Reference proteome</keyword>
<sequence length="178" mass="20159">MDKKLYRDDIHKTIGGVCAGLAEYFSIDIAIVRLVFLLTLFLHGGGLPIYIILWIALPKKPLHIQTPFVDYTVPPAGTNQYNIPPVFNQPKQKSTGTIIAGTILLIIGMFFILDDFDIIPDWDLHHFWPVILIAIGIIVIFSGNKKQPWDNHDWSKPQEPLKDEPKKDNSTNDDITTI</sequence>
<evidence type="ECO:0000256" key="7">
    <source>
        <dbReference type="SAM" id="Phobius"/>
    </source>
</evidence>
<comment type="caution">
    <text evidence="10">The sequence shown here is derived from an EMBL/GenBank/DDBJ whole genome shotgun (WGS) entry which is preliminary data.</text>
</comment>
<evidence type="ECO:0000313" key="10">
    <source>
        <dbReference type="EMBL" id="MBE9667098.1"/>
    </source>
</evidence>
<dbReference type="EMBL" id="JADFFM010000001">
    <property type="protein sequence ID" value="MBE9667098.1"/>
    <property type="molecule type" value="Genomic_DNA"/>
</dbReference>
<dbReference type="Pfam" id="PF18917">
    <property type="entry name" value="LiaI-LiaF-like_TM1"/>
    <property type="match status" value="1"/>
</dbReference>
<evidence type="ECO:0000256" key="1">
    <source>
        <dbReference type="ARBA" id="ARBA00004162"/>
    </source>
</evidence>
<dbReference type="Pfam" id="PF04024">
    <property type="entry name" value="PspC"/>
    <property type="match status" value="1"/>
</dbReference>